<evidence type="ECO:0000313" key="2">
    <source>
        <dbReference type="EMBL" id="KZP31991.1"/>
    </source>
</evidence>
<dbReference type="Proteomes" id="UP000076532">
    <property type="component" value="Unassembled WGS sequence"/>
</dbReference>
<dbReference type="InterPro" id="IPR027417">
    <property type="entry name" value="P-loop_NTPase"/>
</dbReference>
<accession>A0A166UST8</accession>
<dbReference type="SUPFAM" id="SSF52540">
    <property type="entry name" value="P-loop containing nucleoside triphosphate hydrolases"/>
    <property type="match status" value="1"/>
</dbReference>
<feature type="non-terminal residue" evidence="2">
    <location>
        <position position="1"/>
    </location>
</feature>
<dbReference type="Pfam" id="PF01926">
    <property type="entry name" value="MMR_HSR1"/>
    <property type="match status" value="1"/>
</dbReference>
<dbReference type="OrthoDB" id="8954335at2759"/>
<dbReference type="InterPro" id="IPR006073">
    <property type="entry name" value="GTP-bd"/>
</dbReference>
<organism evidence="2 3">
    <name type="scientific">Athelia psychrophila</name>
    <dbReference type="NCBI Taxonomy" id="1759441"/>
    <lineage>
        <taxon>Eukaryota</taxon>
        <taxon>Fungi</taxon>
        <taxon>Dikarya</taxon>
        <taxon>Basidiomycota</taxon>
        <taxon>Agaricomycotina</taxon>
        <taxon>Agaricomycetes</taxon>
        <taxon>Agaricomycetidae</taxon>
        <taxon>Atheliales</taxon>
        <taxon>Atheliaceae</taxon>
        <taxon>Athelia</taxon>
    </lineage>
</organism>
<dbReference type="GO" id="GO:0005525">
    <property type="term" value="F:GTP binding"/>
    <property type="evidence" value="ECO:0007669"/>
    <property type="project" value="InterPro"/>
</dbReference>
<evidence type="ECO:0000259" key="1">
    <source>
        <dbReference type="Pfam" id="PF01926"/>
    </source>
</evidence>
<name>A0A166UST8_9AGAM</name>
<reference evidence="2 3" key="1">
    <citation type="journal article" date="2016" name="Mol. Biol. Evol.">
        <title>Comparative Genomics of Early-Diverging Mushroom-Forming Fungi Provides Insights into the Origins of Lignocellulose Decay Capabilities.</title>
        <authorList>
            <person name="Nagy L.G."/>
            <person name="Riley R."/>
            <person name="Tritt A."/>
            <person name="Adam C."/>
            <person name="Daum C."/>
            <person name="Floudas D."/>
            <person name="Sun H."/>
            <person name="Yadav J.S."/>
            <person name="Pangilinan J."/>
            <person name="Larsson K.H."/>
            <person name="Matsuura K."/>
            <person name="Barry K."/>
            <person name="Labutti K."/>
            <person name="Kuo R."/>
            <person name="Ohm R.A."/>
            <person name="Bhattacharya S.S."/>
            <person name="Shirouzu T."/>
            <person name="Yoshinaga Y."/>
            <person name="Martin F.M."/>
            <person name="Grigoriev I.V."/>
            <person name="Hibbett D.S."/>
        </authorList>
    </citation>
    <scope>NUCLEOTIDE SEQUENCE [LARGE SCALE GENOMIC DNA]</scope>
    <source>
        <strain evidence="2 3">CBS 109695</strain>
    </source>
</reference>
<dbReference type="EMBL" id="KV417487">
    <property type="protein sequence ID" value="KZP31991.1"/>
    <property type="molecule type" value="Genomic_DNA"/>
</dbReference>
<dbReference type="AlphaFoldDB" id="A0A166UST8"/>
<gene>
    <name evidence="2" type="ORF">FIBSPDRAFT_714762</name>
</gene>
<dbReference type="Gene3D" id="3.40.50.300">
    <property type="entry name" value="P-loop containing nucleotide triphosphate hydrolases"/>
    <property type="match status" value="1"/>
</dbReference>
<dbReference type="STRING" id="436010.A0A166UST8"/>
<dbReference type="CDD" id="cd00882">
    <property type="entry name" value="Ras_like_GTPase"/>
    <property type="match status" value="1"/>
</dbReference>
<sequence>SVMGVTGVGKSSFIGLVTGGHYEAINHSLESYTHEVRAVRYRHPSDPSRTYVFLDTPGFDDTYISDADILMKISNWLTATYKRHMLLSGLLFLHRISDNRMTGSALRNTHMFQMLCGDSGLPNVVFVTTMWGQVAEKVGENRETELRDTFWQPMIDKHSRTARFHHTTESAWNILAQITKP</sequence>
<evidence type="ECO:0000313" key="3">
    <source>
        <dbReference type="Proteomes" id="UP000076532"/>
    </source>
</evidence>
<protein>
    <recommendedName>
        <fullName evidence="1">G domain-containing protein</fullName>
    </recommendedName>
</protein>
<proteinExistence type="predicted"/>
<feature type="domain" description="G" evidence="1">
    <location>
        <begin position="2"/>
        <end position="86"/>
    </location>
</feature>
<keyword evidence="3" id="KW-1185">Reference proteome</keyword>
<feature type="non-terminal residue" evidence="2">
    <location>
        <position position="181"/>
    </location>
</feature>